<reference evidence="1 2" key="1">
    <citation type="journal article" date="2019" name="Int. J. Syst. Evol. Microbiol.">
        <title>The Global Catalogue of Microorganisms (GCM) 10K type strain sequencing project: providing services to taxonomists for standard genome sequencing and annotation.</title>
        <authorList>
            <consortium name="The Broad Institute Genomics Platform"/>
            <consortium name="The Broad Institute Genome Sequencing Center for Infectious Disease"/>
            <person name="Wu L."/>
            <person name="Ma J."/>
        </authorList>
    </citation>
    <scope>NUCLEOTIDE SEQUENCE [LARGE SCALE GENOMIC DNA]</scope>
    <source>
        <strain evidence="1 2">SYNS20</strain>
    </source>
</reference>
<name>A0ABD5TDF4_9EURY</name>
<organism evidence="1 2">
    <name type="scientific">Halobaculum halobium</name>
    <dbReference type="NCBI Taxonomy" id="3032281"/>
    <lineage>
        <taxon>Archaea</taxon>
        <taxon>Methanobacteriati</taxon>
        <taxon>Methanobacteriota</taxon>
        <taxon>Stenosarchaea group</taxon>
        <taxon>Halobacteria</taxon>
        <taxon>Halobacteriales</taxon>
        <taxon>Haloferacaceae</taxon>
        <taxon>Halobaculum</taxon>
    </lineage>
</organism>
<dbReference type="Proteomes" id="UP001596443">
    <property type="component" value="Unassembled WGS sequence"/>
</dbReference>
<sequence length="61" mass="5987">MALTDTRHAPACATTLIVSLGLLPSVADAAVIALGVVALWGASLATRVASRAAVATASGER</sequence>
<evidence type="ECO:0000313" key="2">
    <source>
        <dbReference type="Proteomes" id="UP001596443"/>
    </source>
</evidence>
<dbReference type="AlphaFoldDB" id="A0ABD5TDF4"/>
<comment type="caution">
    <text evidence="1">The sequence shown here is derived from an EMBL/GenBank/DDBJ whole genome shotgun (WGS) entry which is preliminary data.</text>
</comment>
<accession>A0ABD5TDF4</accession>
<dbReference type="GeneID" id="81210596"/>
<dbReference type="RefSeq" id="WP_284061625.1">
    <property type="nucleotide sequence ID" value="NZ_CP126158.1"/>
</dbReference>
<dbReference type="EMBL" id="JBHSWX010000012">
    <property type="protein sequence ID" value="MFC6787472.1"/>
    <property type="molecule type" value="Genomic_DNA"/>
</dbReference>
<evidence type="ECO:0000313" key="1">
    <source>
        <dbReference type="EMBL" id="MFC6787472.1"/>
    </source>
</evidence>
<protein>
    <submittedName>
        <fullName evidence="1">Uncharacterized protein</fullName>
    </submittedName>
</protein>
<proteinExistence type="predicted"/>
<keyword evidence="2" id="KW-1185">Reference proteome</keyword>
<gene>
    <name evidence="1" type="ORF">ACFQFD_16130</name>
</gene>